<evidence type="ECO:0000256" key="5">
    <source>
        <dbReference type="PIRSR" id="PIRSR001365-1"/>
    </source>
</evidence>
<accession>A0A942U8I1</accession>
<sequence length="301" mass="32708">MMNIDLIKGIIVPIITPIDKDENIDEAKLRFMVDHVIEDGVHGILAFGSNGEFYAFDEQEMLTAFEAIIDQAKGRVPVYFGIGAIRTKQAVRLAKKAEAMGADGISILQPMFLKPTFDELYDHFKAVADSIPNTAVLLYNNPGRVGYNISVNLAEKLARDVDNIVGIKDSSGDFTMLSELVRCTRDLNFKVMAGKDTLVFPGLCIGTVGSVCSTANMFGPLVTSIYNKYMEGDLKGALEAQFALNPVRLAQDKATFPVATKDMANLLGLEVGDCVKPVQSSKGEVLETLRSSMAEAGLLEK</sequence>
<reference evidence="7" key="1">
    <citation type="submission" date="2021-05" db="EMBL/GenBank/DDBJ databases">
        <title>Novel Bacillus species.</title>
        <authorList>
            <person name="Liu G."/>
        </authorList>
    </citation>
    <scope>NUCLEOTIDE SEQUENCE</scope>
    <source>
        <strain evidence="7">FJAT-49825</strain>
    </source>
</reference>
<gene>
    <name evidence="7" type="ORF">KHA99_17345</name>
</gene>
<dbReference type="Proteomes" id="UP000679749">
    <property type="component" value="Unassembled WGS sequence"/>
</dbReference>
<dbReference type="PROSITE" id="PS00666">
    <property type="entry name" value="DHDPS_2"/>
    <property type="match status" value="1"/>
</dbReference>
<dbReference type="PANTHER" id="PTHR12128:SF66">
    <property type="entry name" value="4-HYDROXY-2-OXOGLUTARATE ALDOLASE, MITOCHONDRIAL"/>
    <property type="match status" value="1"/>
</dbReference>
<dbReference type="InterPro" id="IPR002220">
    <property type="entry name" value="DapA-like"/>
</dbReference>
<dbReference type="CDD" id="cd00408">
    <property type="entry name" value="DHDPS-like"/>
    <property type="match status" value="1"/>
</dbReference>
<proteinExistence type="inferred from homology"/>
<dbReference type="SMART" id="SM01130">
    <property type="entry name" value="DHDPS"/>
    <property type="match status" value="1"/>
</dbReference>
<comment type="caution">
    <text evidence="7">The sequence shown here is derived from an EMBL/GenBank/DDBJ whole genome shotgun (WGS) entry which is preliminary data.</text>
</comment>
<comment type="similarity">
    <text evidence="1 4">Belongs to the DapA family.</text>
</comment>
<dbReference type="Gene3D" id="3.20.20.70">
    <property type="entry name" value="Aldolase class I"/>
    <property type="match status" value="1"/>
</dbReference>
<evidence type="ECO:0000256" key="1">
    <source>
        <dbReference type="ARBA" id="ARBA00007592"/>
    </source>
</evidence>
<dbReference type="Pfam" id="PF00701">
    <property type="entry name" value="DHDPS"/>
    <property type="match status" value="1"/>
</dbReference>
<keyword evidence="3" id="KW-0704">Schiff base</keyword>
<protein>
    <submittedName>
        <fullName evidence="7">Dihydrodipicolinate synthase family protein</fullName>
    </submittedName>
</protein>
<keyword evidence="2 4" id="KW-0456">Lyase</keyword>
<feature type="active site" description="Schiff-base intermediate with substrate" evidence="5">
    <location>
        <position position="168"/>
    </location>
</feature>
<dbReference type="AlphaFoldDB" id="A0A942U8I1"/>
<name>A0A942U8I1_9BACI</name>
<dbReference type="GO" id="GO:0044281">
    <property type="term" value="P:small molecule metabolic process"/>
    <property type="evidence" value="ECO:0007669"/>
    <property type="project" value="UniProtKB-ARBA"/>
</dbReference>
<feature type="binding site" evidence="6">
    <location>
        <position position="211"/>
    </location>
    <ligand>
        <name>pyruvate</name>
        <dbReference type="ChEBI" id="CHEBI:15361"/>
    </ligand>
</feature>
<dbReference type="GO" id="GO:0008840">
    <property type="term" value="F:4-hydroxy-tetrahydrodipicolinate synthase activity"/>
    <property type="evidence" value="ECO:0007669"/>
    <property type="project" value="TreeGrafter"/>
</dbReference>
<dbReference type="EMBL" id="JAGYPF010000003">
    <property type="protein sequence ID" value="MBS4214218.1"/>
    <property type="molecule type" value="Genomic_DNA"/>
</dbReference>
<dbReference type="InterPro" id="IPR013785">
    <property type="entry name" value="Aldolase_TIM"/>
</dbReference>
<evidence type="ECO:0000256" key="6">
    <source>
        <dbReference type="PIRSR" id="PIRSR001365-2"/>
    </source>
</evidence>
<evidence type="ECO:0000256" key="2">
    <source>
        <dbReference type="ARBA" id="ARBA00023239"/>
    </source>
</evidence>
<evidence type="ECO:0000313" key="8">
    <source>
        <dbReference type="Proteomes" id="UP000679749"/>
    </source>
</evidence>
<keyword evidence="8" id="KW-1185">Reference proteome</keyword>
<feature type="active site" description="Proton donor/acceptor" evidence="5">
    <location>
        <position position="139"/>
    </location>
</feature>
<dbReference type="PANTHER" id="PTHR12128">
    <property type="entry name" value="DIHYDRODIPICOLINATE SYNTHASE"/>
    <property type="match status" value="1"/>
</dbReference>
<dbReference type="PIRSF" id="PIRSF001365">
    <property type="entry name" value="DHDPS"/>
    <property type="match status" value="1"/>
</dbReference>
<evidence type="ECO:0000256" key="3">
    <source>
        <dbReference type="ARBA" id="ARBA00023270"/>
    </source>
</evidence>
<dbReference type="SUPFAM" id="SSF51569">
    <property type="entry name" value="Aldolase"/>
    <property type="match status" value="1"/>
</dbReference>
<evidence type="ECO:0000256" key="4">
    <source>
        <dbReference type="PIRNR" id="PIRNR001365"/>
    </source>
</evidence>
<dbReference type="RefSeq" id="WP_213118701.1">
    <property type="nucleotide sequence ID" value="NZ_JAGYPF010000003.1"/>
</dbReference>
<organism evidence="7 8">
    <name type="scientific">Neobacillus rhizophilus</name>
    <dbReference type="NCBI Taxonomy" id="2833579"/>
    <lineage>
        <taxon>Bacteria</taxon>
        <taxon>Bacillati</taxon>
        <taxon>Bacillota</taxon>
        <taxon>Bacilli</taxon>
        <taxon>Bacillales</taxon>
        <taxon>Bacillaceae</taxon>
        <taxon>Neobacillus</taxon>
    </lineage>
</organism>
<dbReference type="PRINTS" id="PR00146">
    <property type="entry name" value="DHPICSNTHASE"/>
</dbReference>
<dbReference type="InterPro" id="IPR020625">
    <property type="entry name" value="Schiff_base-form_aldolases_AS"/>
</dbReference>
<evidence type="ECO:0000313" key="7">
    <source>
        <dbReference type="EMBL" id="MBS4214218.1"/>
    </source>
</evidence>